<accession>X0XS92</accession>
<sequence>TVKSYLGITTTDFDAILTDLINGVSAAMEKHMRRVIVPTLVVGEFHDGSAERVLQLDIYPARGVTVTDTADASTLATTNYRVVENDGQLWRTVAGGSWSGGWDRWSVAYSGGFATVPYDLSMAAVFEVGSQFRKTGPGSEGTGSRLGRESYSQPDGFSESFFGDGFLPGTLQAMDGHKAAADL</sequence>
<organism evidence="1">
    <name type="scientific">marine sediment metagenome</name>
    <dbReference type="NCBI Taxonomy" id="412755"/>
    <lineage>
        <taxon>unclassified sequences</taxon>
        <taxon>metagenomes</taxon>
        <taxon>ecological metagenomes</taxon>
    </lineage>
</organism>
<comment type="caution">
    <text evidence="1">The sequence shown here is derived from an EMBL/GenBank/DDBJ whole genome shotgun (WGS) entry which is preliminary data.</text>
</comment>
<dbReference type="CDD" id="cd08054">
    <property type="entry name" value="gp6"/>
    <property type="match status" value="1"/>
</dbReference>
<proteinExistence type="predicted"/>
<dbReference type="EMBL" id="BARS01033712">
    <property type="protein sequence ID" value="GAG27756.1"/>
    <property type="molecule type" value="Genomic_DNA"/>
</dbReference>
<dbReference type="AlphaFoldDB" id="X0XS92"/>
<name>X0XS92_9ZZZZ</name>
<feature type="non-terminal residue" evidence="1">
    <location>
        <position position="1"/>
    </location>
</feature>
<gene>
    <name evidence="1" type="ORF">S01H1_52171</name>
</gene>
<evidence type="ECO:0000313" key="1">
    <source>
        <dbReference type="EMBL" id="GAG27756.1"/>
    </source>
</evidence>
<reference evidence="1" key="1">
    <citation type="journal article" date="2014" name="Front. Microbiol.">
        <title>High frequency of phylogenetically diverse reductive dehalogenase-homologous genes in deep subseafloor sedimentary metagenomes.</title>
        <authorList>
            <person name="Kawai M."/>
            <person name="Futagami T."/>
            <person name="Toyoda A."/>
            <person name="Takaki Y."/>
            <person name="Nishi S."/>
            <person name="Hori S."/>
            <person name="Arai W."/>
            <person name="Tsubouchi T."/>
            <person name="Morono Y."/>
            <person name="Uchiyama I."/>
            <person name="Ito T."/>
            <person name="Fujiyama A."/>
            <person name="Inagaki F."/>
            <person name="Takami H."/>
        </authorList>
    </citation>
    <scope>NUCLEOTIDE SEQUENCE</scope>
    <source>
        <strain evidence="1">Expedition CK06-06</strain>
    </source>
</reference>
<protein>
    <submittedName>
        <fullName evidence="1">Uncharacterized protein</fullName>
    </submittedName>
</protein>